<feature type="non-terminal residue" evidence="1">
    <location>
        <position position="1"/>
    </location>
</feature>
<dbReference type="Proteomes" id="UP001341840">
    <property type="component" value="Unassembled WGS sequence"/>
</dbReference>
<comment type="caution">
    <text evidence="1">The sequence shown here is derived from an EMBL/GenBank/DDBJ whole genome shotgun (WGS) entry which is preliminary data.</text>
</comment>
<reference evidence="1 2" key="1">
    <citation type="journal article" date="2023" name="Plants (Basel)">
        <title>Bridging the Gap: Combining Genomics and Transcriptomics Approaches to Understand Stylosanthes scabra, an Orphan Legume from the Brazilian Caatinga.</title>
        <authorList>
            <person name="Ferreira-Neto J.R.C."/>
            <person name="da Silva M.D."/>
            <person name="Binneck E."/>
            <person name="de Melo N.F."/>
            <person name="da Silva R.H."/>
            <person name="de Melo A.L.T.M."/>
            <person name="Pandolfi V."/>
            <person name="Bustamante F.O."/>
            <person name="Brasileiro-Vidal A.C."/>
            <person name="Benko-Iseppon A.M."/>
        </authorList>
    </citation>
    <scope>NUCLEOTIDE SEQUENCE [LARGE SCALE GENOMIC DNA]</scope>
    <source>
        <tissue evidence="1">Leaves</tissue>
    </source>
</reference>
<accession>A0ABU6XMH8</accession>
<evidence type="ECO:0000313" key="1">
    <source>
        <dbReference type="EMBL" id="MED6198264.1"/>
    </source>
</evidence>
<protein>
    <submittedName>
        <fullName evidence="1">Uncharacterized protein</fullName>
    </submittedName>
</protein>
<sequence length="54" mass="5942">PPTVSCVTHAVALQALHQPSRCHQPSFLLFCFAVSTLHQSLVAALRIAVEEFLR</sequence>
<gene>
    <name evidence="1" type="ORF">PIB30_064471</name>
</gene>
<proteinExistence type="predicted"/>
<keyword evidence="2" id="KW-1185">Reference proteome</keyword>
<evidence type="ECO:0000313" key="2">
    <source>
        <dbReference type="Proteomes" id="UP001341840"/>
    </source>
</evidence>
<name>A0ABU6XMH8_9FABA</name>
<dbReference type="EMBL" id="JASCZI010212077">
    <property type="protein sequence ID" value="MED6198264.1"/>
    <property type="molecule type" value="Genomic_DNA"/>
</dbReference>
<organism evidence="1 2">
    <name type="scientific">Stylosanthes scabra</name>
    <dbReference type="NCBI Taxonomy" id="79078"/>
    <lineage>
        <taxon>Eukaryota</taxon>
        <taxon>Viridiplantae</taxon>
        <taxon>Streptophyta</taxon>
        <taxon>Embryophyta</taxon>
        <taxon>Tracheophyta</taxon>
        <taxon>Spermatophyta</taxon>
        <taxon>Magnoliopsida</taxon>
        <taxon>eudicotyledons</taxon>
        <taxon>Gunneridae</taxon>
        <taxon>Pentapetalae</taxon>
        <taxon>rosids</taxon>
        <taxon>fabids</taxon>
        <taxon>Fabales</taxon>
        <taxon>Fabaceae</taxon>
        <taxon>Papilionoideae</taxon>
        <taxon>50 kb inversion clade</taxon>
        <taxon>dalbergioids sensu lato</taxon>
        <taxon>Dalbergieae</taxon>
        <taxon>Pterocarpus clade</taxon>
        <taxon>Stylosanthes</taxon>
    </lineage>
</organism>